<reference evidence="2" key="1">
    <citation type="submission" date="2016-09" db="EMBL/GenBank/DDBJ databases">
        <authorList>
            <person name="Varghese N."/>
            <person name="Submissions S."/>
        </authorList>
    </citation>
    <scope>NUCLEOTIDE SEQUENCE [LARGE SCALE GENOMIC DNA]</scope>
    <source>
        <strain evidence="2">TNe-862</strain>
    </source>
</reference>
<dbReference type="Pfam" id="PF02585">
    <property type="entry name" value="PIG-L"/>
    <property type="match status" value="1"/>
</dbReference>
<dbReference type="AlphaFoldDB" id="A0A1G7C0J5"/>
<dbReference type="EMBL" id="FMYQ01000042">
    <property type="protein sequence ID" value="SDE32799.1"/>
    <property type="molecule type" value="Genomic_DNA"/>
</dbReference>
<organism evidence="1 2">
    <name type="scientific">Paraburkholderia lycopersici</name>
    <dbReference type="NCBI Taxonomy" id="416944"/>
    <lineage>
        <taxon>Bacteria</taxon>
        <taxon>Pseudomonadati</taxon>
        <taxon>Pseudomonadota</taxon>
        <taxon>Betaproteobacteria</taxon>
        <taxon>Burkholderiales</taxon>
        <taxon>Burkholderiaceae</taxon>
        <taxon>Paraburkholderia</taxon>
    </lineage>
</organism>
<dbReference type="Proteomes" id="UP000198908">
    <property type="component" value="Unassembled WGS sequence"/>
</dbReference>
<dbReference type="SUPFAM" id="SSF102588">
    <property type="entry name" value="LmbE-like"/>
    <property type="match status" value="1"/>
</dbReference>
<gene>
    <name evidence="1" type="ORF">SAMN05421548_14222</name>
</gene>
<sequence length="263" mass="29299">MLHPYPHAPRDGALAEPCRAPRLIVVSPHLDDAVLGCGGLLAMCPGSVVCTVFAGEPSAPVQAKWDTASGFADSHEAIRARRREDARALALCGARPLWLDFLDAQYARYGAMPRVEAIADALAEQFARFEGYLPVCPFGLWHSDHVLVGAACRSLLRTRRLARYFAYEDAIYRAIPRVLHESFARLEADRLRASAMSAQAFGRRSARQIGAVKRRAIRAYQSQMRAFGHVPPDVERAEHYWRVERWPSSMEREAATRAPSGLF</sequence>
<dbReference type="STRING" id="416944.SAMN05421548_14222"/>
<dbReference type="InterPro" id="IPR003737">
    <property type="entry name" value="GlcNAc_PI_deacetylase-related"/>
</dbReference>
<protein>
    <submittedName>
        <fullName evidence="1">N-acetylglucosaminyl deacetylase, LmbE family</fullName>
    </submittedName>
</protein>
<accession>A0A1G7C0J5</accession>
<keyword evidence="2" id="KW-1185">Reference proteome</keyword>
<proteinExistence type="predicted"/>
<dbReference type="RefSeq" id="WP_092005620.1">
    <property type="nucleotide sequence ID" value="NZ_FMYQ01000042.1"/>
</dbReference>
<name>A0A1G7C0J5_9BURK</name>
<dbReference type="InterPro" id="IPR024078">
    <property type="entry name" value="LmbE-like_dom_sf"/>
</dbReference>
<evidence type="ECO:0000313" key="2">
    <source>
        <dbReference type="Proteomes" id="UP000198908"/>
    </source>
</evidence>
<evidence type="ECO:0000313" key="1">
    <source>
        <dbReference type="EMBL" id="SDE32799.1"/>
    </source>
</evidence>
<dbReference type="OrthoDB" id="116799at2"/>
<dbReference type="Gene3D" id="3.40.50.10320">
    <property type="entry name" value="LmbE-like"/>
    <property type="match status" value="1"/>
</dbReference>